<sequence length="271" mass="30512">MAQYLRDSKILNVTITESLLEQIDHLLKQRAIDTNLALDGTGMSEAEKQEHRLSLSYIVRFDDRGYRLNDANEALRHYQRASDIERVIFTLDSARSENTNHKHGTYFEVRLDSKNADNCYVQASSEDSDVVDAVFNGLIDILKKAANRNGIARNTWTQLLVQIVGVALGFIMSLVAAIKIAPQIEIENAFVITFIFAFLIFSNAWGFIHAQAQRLLAYSFPNVRFARSGKESWHWLVQTLIGGLLVALFIFIFTKFTGWLGSVLSSYVAGG</sequence>
<gene>
    <name evidence="2" type="ORF">G7Y85_08145</name>
</gene>
<evidence type="ECO:0000313" key="2">
    <source>
        <dbReference type="EMBL" id="NGY04732.1"/>
    </source>
</evidence>
<protein>
    <submittedName>
        <fullName evidence="2">Uncharacterized protein</fullName>
    </submittedName>
</protein>
<dbReference type="AlphaFoldDB" id="A0A6M2BQ47"/>
<dbReference type="RefSeq" id="WP_166254609.1">
    <property type="nucleotide sequence ID" value="NZ_JAAMOW010000003.1"/>
</dbReference>
<feature type="transmembrane region" description="Helical" evidence="1">
    <location>
        <begin position="232"/>
        <end position="253"/>
    </location>
</feature>
<comment type="caution">
    <text evidence="2">The sequence shown here is derived from an EMBL/GenBank/DDBJ whole genome shotgun (WGS) entry which is preliminary data.</text>
</comment>
<evidence type="ECO:0000313" key="3">
    <source>
        <dbReference type="Proteomes" id="UP000472676"/>
    </source>
</evidence>
<dbReference type="Proteomes" id="UP000472676">
    <property type="component" value="Unassembled WGS sequence"/>
</dbReference>
<keyword evidence="1" id="KW-0812">Transmembrane</keyword>
<feature type="transmembrane region" description="Helical" evidence="1">
    <location>
        <begin position="159"/>
        <end position="178"/>
    </location>
</feature>
<keyword evidence="1" id="KW-0472">Membrane</keyword>
<evidence type="ECO:0000256" key="1">
    <source>
        <dbReference type="SAM" id="Phobius"/>
    </source>
</evidence>
<feature type="transmembrane region" description="Helical" evidence="1">
    <location>
        <begin position="190"/>
        <end position="212"/>
    </location>
</feature>
<organism evidence="2 3">
    <name type="scientific">Solimonas terrae</name>
    <dbReference type="NCBI Taxonomy" id="1396819"/>
    <lineage>
        <taxon>Bacteria</taxon>
        <taxon>Pseudomonadati</taxon>
        <taxon>Pseudomonadota</taxon>
        <taxon>Gammaproteobacteria</taxon>
        <taxon>Nevskiales</taxon>
        <taxon>Nevskiaceae</taxon>
        <taxon>Solimonas</taxon>
    </lineage>
</organism>
<dbReference type="EMBL" id="JAAMOW010000003">
    <property type="protein sequence ID" value="NGY04732.1"/>
    <property type="molecule type" value="Genomic_DNA"/>
</dbReference>
<name>A0A6M2BQ47_9GAMM</name>
<keyword evidence="3" id="KW-1185">Reference proteome</keyword>
<accession>A0A6M2BQ47</accession>
<proteinExistence type="predicted"/>
<reference evidence="2 3" key="1">
    <citation type="journal article" date="2014" name="Int. J. Syst. Evol. Microbiol.">
        <title>Solimonas terrae sp. nov., isolated from soil.</title>
        <authorList>
            <person name="Kim S.J."/>
            <person name="Moon J.Y."/>
            <person name="Weon H.Y."/>
            <person name="Ahn J.H."/>
            <person name="Chen W.M."/>
            <person name="Kwon S.W."/>
        </authorList>
    </citation>
    <scope>NUCLEOTIDE SEQUENCE [LARGE SCALE GENOMIC DNA]</scope>
    <source>
        <strain evidence="2 3">KIS83-12</strain>
    </source>
</reference>
<keyword evidence="1" id="KW-1133">Transmembrane helix</keyword>